<organism evidence="1 2">
    <name type="scientific">Prunus armeniaca</name>
    <name type="common">Apricot</name>
    <name type="synonym">Armeniaca vulgaris</name>
    <dbReference type="NCBI Taxonomy" id="36596"/>
    <lineage>
        <taxon>Eukaryota</taxon>
        <taxon>Viridiplantae</taxon>
        <taxon>Streptophyta</taxon>
        <taxon>Embryophyta</taxon>
        <taxon>Tracheophyta</taxon>
        <taxon>Spermatophyta</taxon>
        <taxon>Magnoliopsida</taxon>
        <taxon>eudicotyledons</taxon>
        <taxon>Gunneridae</taxon>
        <taxon>Pentapetalae</taxon>
        <taxon>rosids</taxon>
        <taxon>fabids</taxon>
        <taxon>Rosales</taxon>
        <taxon>Rosaceae</taxon>
        <taxon>Amygdaloideae</taxon>
        <taxon>Amygdaleae</taxon>
        <taxon>Prunus</taxon>
    </lineage>
</organism>
<sequence>MSEIEIELEGILLAKQRFEAIKKQHEFQEFLKMDQKSLEEKSSLSQEDRNKLNGLNALLVHSDCFIFRMIL</sequence>
<dbReference type="EMBL" id="CAEKKB010000007">
    <property type="protein sequence ID" value="CAB4316797.1"/>
    <property type="molecule type" value="Genomic_DNA"/>
</dbReference>
<evidence type="ECO:0000313" key="1">
    <source>
        <dbReference type="EMBL" id="CAB4316797.1"/>
    </source>
</evidence>
<protein>
    <submittedName>
        <fullName evidence="1">Uncharacterized protein</fullName>
    </submittedName>
</protein>
<dbReference type="AlphaFoldDB" id="A0A6J5XWW9"/>
<name>A0A6J5XWW9_PRUAR</name>
<dbReference type="Proteomes" id="UP000507245">
    <property type="component" value="Unassembled WGS sequence"/>
</dbReference>
<reference evidence="2" key="1">
    <citation type="journal article" date="2020" name="Genome Biol.">
        <title>Gamete binning: chromosome-level and haplotype-resolved genome assembly enabled by high-throughput single-cell sequencing of gamete genomes.</title>
        <authorList>
            <person name="Campoy J.A."/>
            <person name="Sun H."/>
            <person name="Goel M."/>
            <person name="Jiao W.-B."/>
            <person name="Folz-Donahue K."/>
            <person name="Wang N."/>
            <person name="Rubio M."/>
            <person name="Liu C."/>
            <person name="Kukat C."/>
            <person name="Ruiz D."/>
            <person name="Huettel B."/>
            <person name="Schneeberger K."/>
        </authorList>
    </citation>
    <scope>NUCLEOTIDE SEQUENCE [LARGE SCALE GENOMIC DNA]</scope>
    <source>
        <strain evidence="2">cv. Rojo Pasion</strain>
    </source>
</reference>
<gene>
    <name evidence="1" type="ORF">ORAREDHAP_LOCUS43071</name>
</gene>
<accession>A0A6J5XWW9</accession>
<proteinExistence type="predicted"/>
<keyword evidence="2" id="KW-1185">Reference proteome</keyword>
<evidence type="ECO:0000313" key="2">
    <source>
        <dbReference type="Proteomes" id="UP000507245"/>
    </source>
</evidence>